<dbReference type="eggNOG" id="ENOG502S8AW">
    <property type="taxonomic scope" value="Eukaryota"/>
</dbReference>
<keyword evidence="3" id="KW-1185">Reference proteome</keyword>
<reference evidence="2" key="1">
    <citation type="submission" date="2015-06" db="UniProtKB">
        <authorList>
            <consortium name="EnsemblPlants"/>
        </authorList>
    </citation>
    <scope>IDENTIFICATION</scope>
</reference>
<feature type="transmembrane region" description="Helical" evidence="1">
    <location>
        <begin position="71"/>
        <end position="90"/>
    </location>
</feature>
<protein>
    <submittedName>
        <fullName evidence="2">Uncharacterized protein</fullName>
    </submittedName>
</protein>
<dbReference type="EnsemblPlants" id="ORGLA08G0232400.1">
    <property type="protein sequence ID" value="ORGLA08G0232400.1"/>
    <property type="gene ID" value="ORGLA08G0232400"/>
</dbReference>
<evidence type="ECO:0000313" key="3">
    <source>
        <dbReference type="Proteomes" id="UP000007306"/>
    </source>
</evidence>
<keyword evidence="1" id="KW-0812">Transmembrane</keyword>
<accession>I1QLM3</accession>
<dbReference type="AlphaFoldDB" id="I1QLM3"/>
<keyword evidence="1" id="KW-0472">Membrane</keyword>
<dbReference type="GO" id="GO:0006979">
    <property type="term" value="P:response to oxidative stress"/>
    <property type="evidence" value="ECO:0007669"/>
    <property type="project" value="TreeGrafter"/>
</dbReference>
<name>I1QLM3_ORYGL</name>
<evidence type="ECO:0000313" key="2">
    <source>
        <dbReference type="EnsemblPlants" id="ORGLA08G0232400.1"/>
    </source>
</evidence>
<dbReference type="PANTHER" id="PTHR37223:SF1">
    <property type="entry name" value="OS08G0528601 PROTEIN"/>
    <property type="match status" value="1"/>
</dbReference>
<dbReference type="STRING" id="4538.I1QLM3"/>
<dbReference type="HOGENOM" id="CLU_1996197_0_0_1"/>
<dbReference type="Proteomes" id="UP000007306">
    <property type="component" value="Unassembled WGS sequence"/>
</dbReference>
<feature type="transmembrane region" description="Helical" evidence="1">
    <location>
        <begin position="27"/>
        <end position="48"/>
    </location>
</feature>
<sequence>MRQQRGRGVGRGDPGLLTRAVEKVFRLVRLAEFEILFVLFFLIAFVLFKDLMSRPEYNSIFVKKPDLDGRWPGLIIICLMLLAWFLGMGLDSSCLQAYCWNFVKCHAEVTANSPCLHHVAVQFYG</sequence>
<proteinExistence type="predicted"/>
<organism evidence="2 3">
    <name type="scientific">Oryza glaberrima</name>
    <name type="common">African rice</name>
    <dbReference type="NCBI Taxonomy" id="4538"/>
    <lineage>
        <taxon>Eukaryota</taxon>
        <taxon>Viridiplantae</taxon>
        <taxon>Streptophyta</taxon>
        <taxon>Embryophyta</taxon>
        <taxon>Tracheophyta</taxon>
        <taxon>Spermatophyta</taxon>
        <taxon>Magnoliopsida</taxon>
        <taxon>Liliopsida</taxon>
        <taxon>Poales</taxon>
        <taxon>Poaceae</taxon>
        <taxon>BOP clade</taxon>
        <taxon>Oryzoideae</taxon>
        <taxon>Oryzeae</taxon>
        <taxon>Oryzinae</taxon>
        <taxon>Oryza</taxon>
    </lineage>
</organism>
<reference evidence="3" key="2">
    <citation type="submission" date="2018-04" db="EMBL/GenBank/DDBJ databases">
        <title>OglaRS2 (Oryza glaberrima Reference Sequence Version 2).</title>
        <authorList>
            <person name="Zhang J."/>
            <person name="Kudrna D."/>
            <person name="Lee S."/>
            <person name="Talag J."/>
            <person name="Rajasekar S."/>
            <person name="Wing R.A."/>
        </authorList>
    </citation>
    <scope>NUCLEOTIDE SEQUENCE [LARGE SCALE GENOMIC DNA]</scope>
    <source>
        <strain evidence="3">cv. IRGC 96717</strain>
    </source>
</reference>
<evidence type="ECO:0000256" key="1">
    <source>
        <dbReference type="SAM" id="Phobius"/>
    </source>
</evidence>
<keyword evidence="1" id="KW-1133">Transmembrane helix</keyword>
<dbReference type="Gramene" id="ORGLA08G0232400.1">
    <property type="protein sequence ID" value="ORGLA08G0232400.1"/>
    <property type="gene ID" value="ORGLA08G0232400"/>
</dbReference>
<dbReference type="PANTHER" id="PTHR37223">
    <property type="entry name" value="OS08G0528601 PROTEIN"/>
    <property type="match status" value="1"/>
</dbReference>